<feature type="transmembrane region" description="Helical" evidence="10">
    <location>
        <begin position="357"/>
        <end position="379"/>
    </location>
</feature>
<protein>
    <submittedName>
        <fullName evidence="11">H+/Cl-antiporter ClcA</fullName>
    </submittedName>
</protein>
<sequence>MQGISRAFRAQRLTQWQAWHERLVIWGAAVATGAVIVLFARLGDWAGEIFAHAHALSPWAGLLITPFAGMAIVAIARRWFPGSEGSGIPQTIAALEAAEGTVERGRFLSLRIAFGKLWLGTAALAGGFSVGREGPSVQMGASIMYAFRRLLPRGHSIRARDMMLAGGAAGIAAAFNTPLAGIVFAIEELSRRFEQRTNGVLLTAIVLAGLVSISLQGNYLYFGHLSVEMIDHRILWPVLICAIVCGTAGGIMSRLLLYSTTPWRGLLGRVRHGKPIIFAGLCGLVVALLGLLTRGEVHGSGYLTTQAMLSNDILVEWYYAPAKLLATVVSYFSGIPGGIFAPSLAIGAGIGRDLEPLLSDFAVAGSIYALCMAAFMTAVTQAPITSFIIVMEMIDGHEMVLSLMAVTLLSSLVARIFSPPLYHTLAQAMTFAPKPLTPPTIAPADRR</sequence>
<evidence type="ECO:0000313" key="12">
    <source>
        <dbReference type="Proteomes" id="UP000256774"/>
    </source>
</evidence>
<dbReference type="GO" id="GO:0034707">
    <property type="term" value="C:chloride channel complex"/>
    <property type="evidence" value="ECO:0007669"/>
    <property type="project" value="UniProtKB-KW"/>
</dbReference>
<proteinExistence type="predicted"/>
<evidence type="ECO:0000256" key="6">
    <source>
        <dbReference type="ARBA" id="ARBA00023136"/>
    </source>
</evidence>
<evidence type="ECO:0000256" key="9">
    <source>
        <dbReference type="ARBA" id="ARBA00023303"/>
    </source>
</evidence>
<keyword evidence="4 10" id="KW-1133">Transmembrane helix</keyword>
<dbReference type="PANTHER" id="PTHR43427:SF6">
    <property type="entry name" value="CHLORIDE CHANNEL PROTEIN CLC-E"/>
    <property type="match status" value="1"/>
</dbReference>
<keyword evidence="5" id="KW-0406">Ion transport</keyword>
<feature type="transmembrane region" description="Helical" evidence="10">
    <location>
        <begin position="399"/>
        <end position="417"/>
    </location>
</feature>
<keyword evidence="12" id="KW-1185">Reference proteome</keyword>
<evidence type="ECO:0000256" key="3">
    <source>
        <dbReference type="ARBA" id="ARBA00022692"/>
    </source>
</evidence>
<dbReference type="PANTHER" id="PTHR43427">
    <property type="entry name" value="CHLORIDE CHANNEL PROTEIN CLC-E"/>
    <property type="match status" value="1"/>
</dbReference>
<dbReference type="Gene3D" id="1.10.3080.10">
    <property type="entry name" value="Clc chloride channel"/>
    <property type="match status" value="1"/>
</dbReference>
<dbReference type="AlphaFoldDB" id="A0A3E0H9A8"/>
<keyword evidence="8" id="KW-0868">Chloride</keyword>
<evidence type="ECO:0000313" key="11">
    <source>
        <dbReference type="EMBL" id="REH40070.1"/>
    </source>
</evidence>
<comment type="subcellular location">
    <subcellularLocation>
        <location evidence="1">Membrane</location>
        <topology evidence="1">Multi-pass membrane protein</topology>
    </subcellularLocation>
</comment>
<dbReference type="RefSeq" id="WP_116207141.1">
    <property type="nucleotide sequence ID" value="NZ_QUNR01000001.1"/>
</dbReference>
<evidence type="ECO:0000256" key="7">
    <source>
        <dbReference type="ARBA" id="ARBA00023173"/>
    </source>
</evidence>
<accession>A0A3E0H9A8</accession>
<feature type="transmembrane region" description="Helical" evidence="10">
    <location>
        <begin position="276"/>
        <end position="293"/>
    </location>
</feature>
<evidence type="ECO:0000256" key="4">
    <source>
        <dbReference type="ARBA" id="ARBA00022989"/>
    </source>
</evidence>
<gene>
    <name evidence="11" type="ORF">DFR26_0268</name>
</gene>
<name>A0A3E0H9A8_9GAMM</name>
<organism evidence="11 12">
    <name type="scientific">Paraperlucidibaca baekdonensis</name>
    <dbReference type="NCBI Taxonomy" id="748120"/>
    <lineage>
        <taxon>Bacteria</taxon>
        <taxon>Pseudomonadati</taxon>
        <taxon>Pseudomonadota</taxon>
        <taxon>Gammaproteobacteria</taxon>
        <taxon>Moraxellales</taxon>
        <taxon>Moraxellaceae</taxon>
        <taxon>Paraperlucidibaca</taxon>
    </lineage>
</organism>
<evidence type="ECO:0000256" key="5">
    <source>
        <dbReference type="ARBA" id="ARBA00023065"/>
    </source>
</evidence>
<evidence type="ECO:0000256" key="10">
    <source>
        <dbReference type="SAM" id="Phobius"/>
    </source>
</evidence>
<dbReference type="OrthoDB" id="9767361at2"/>
<dbReference type="PRINTS" id="PR00762">
    <property type="entry name" value="CLCHANNEL"/>
</dbReference>
<keyword evidence="9" id="KW-0407">Ion channel</keyword>
<feature type="transmembrane region" description="Helical" evidence="10">
    <location>
        <begin position="324"/>
        <end position="345"/>
    </location>
</feature>
<keyword evidence="3 10" id="KW-0812">Transmembrane</keyword>
<keyword evidence="7" id="KW-0869">Chloride channel</keyword>
<dbReference type="InterPro" id="IPR001807">
    <property type="entry name" value="ClC"/>
</dbReference>
<evidence type="ECO:0000256" key="2">
    <source>
        <dbReference type="ARBA" id="ARBA00022448"/>
    </source>
</evidence>
<dbReference type="SUPFAM" id="SSF81340">
    <property type="entry name" value="Clc chloride channel"/>
    <property type="match status" value="1"/>
</dbReference>
<dbReference type="InterPro" id="IPR014743">
    <property type="entry name" value="Cl-channel_core"/>
</dbReference>
<evidence type="ECO:0000256" key="1">
    <source>
        <dbReference type="ARBA" id="ARBA00004141"/>
    </source>
</evidence>
<dbReference type="InterPro" id="IPR050368">
    <property type="entry name" value="ClC-type_chloride_channel"/>
</dbReference>
<feature type="transmembrane region" description="Helical" evidence="10">
    <location>
        <begin position="55"/>
        <end position="76"/>
    </location>
</feature>
<keyword evidence="2" id="KW-0813">Transport</keyword>
<dbReference type="GO" id="GO:0005254">
    <property type="term" value="F:chloride channel activity"/>
    <property type="evidence" value="ECO:0007669"/>
    <property type="project" value="UniProtKB-KW"/>
</dbReference>
<reference evidence="11 12" key="1">
    <citation type="submission" date="2018-08" db="EMBL/GenBank/DDBJ databases">
        <title>Genomic Encyclopedia of Type Strains, Phase IV (KMG-IV): sequencing the most valuable type-strain genomes for metagenomic binning, comparative biology and taxonomic classification.</title>
        <authorList>
            <person name="Goeker M."/>
        </authorList>
    </citation>
    <scope>NUCLEOTIDE SEQUENCE [LARGE SCALE GENOMIC DNA]</scope>
    <source>
        <strain evidence="11 12">DSM 26022</strain>
    </source>
</reference>
<comment type="caution">
    <text evidence="11">The sequence shown here is derived from an EMBL/GenBank/DDBJ whole genome shotgun (WGS) entry which is preliminary data.</text>
</comment>
<feature type="transmembrane region" description="Helical" evidence="10">
    <location>
        <begin position="198"/>
        <end position="222"/>
    </location>
</feature>
<dbReference type="CDD" id="cd01034">
    <property type="entry name" value="EriC_like"/>
    <property type="match status" value="1"/>
</dbReference>
<dbReference type="Proteomes" id="UP000256774">
    <property type="component" value="Unassembled WGS sequence"/>
</dbReference>
<dbReference type="Pfam" id="PF00654">
    <property type="entry name" value="Voltage_CLC"/>
    <property type="match status" value="1"/>
</dbReference>
<feature type="transmembrane region" description="Helical" evidence="10">
    <location>
        <begin position="234"/>
        <end position="256"/>
    </location>
</feature>
<feature type="transmembrane region" description="Helical" evidence="10">
    <location>
        <begin position="162"/>
        <end position="186"/>
    </location>
</feature>
<evidence type="ECO:0000256" key="8">
    <source>
        <dbReference type="ARBA" id="ARBA00023214"/>
    </source>
</evidence>
<dbReference type="EMBL" id="QUNR01000001">
    <property type="protein sequence ID" value="REH40070.1"/>
    <property type="molecule type" value="Genomic_DNA"/>
</dbReference>
<feature type="transmembrane region" description="Helical" evidence="10">
    <location>
        <begin position="23"/>
        <end position="43"/>
    </location>
</feature>
<keyword evidence="6 10" id="KW-0472">Membrane</keyword>